<evidence type="ECO:0000313" key="2">
    <source>
        <dbReference type="Proteomes" id="UP000665561"/>
    </source>
</evidence>
<sequence length="54" mass="6658">MRTIYENYRGFRVFKHMNNYNAIINKPEENEHEVVFDHSQLIEILNTIDKYIEQ</sequence>
<keyword evidence="2" id="KW-1185">Reference proteome</keyword>
<dbReference type="RefSeq" id="WP_161740447.1">
    <property type="nucleotide sequence ID" value="NZ_JAAAMV010000001.1"/>
</dbReference>
<dbReference type="Proteomes" id="UP000665561">
    <property type="component" value="Unassembled WGS sequence"/>
</dbReference>
<comment type="caution">
    <text evidence="1">The sequence shown here is derived from an EMBL/GenBank/DDBJ whole genome shotgun (WGS) entry which is preliminary data.</text>
</comment>
<evidence type="ECO:0000313" key="1">
    <source>
        <dbReference type="EMBL" id="NBD22525.1"/>
    </source>
</evidence>
<gene>
    <name evidence="1" type="ORF">GT019_01425</name>
</gene>
<proteinExistence type="predicted"/>
<organism evidence="1 2">
    <name type="scientific">Paenibacillus glycinis</name>
    <dbReference type="NCBI Taxonomy" id="2697035"/>
    <lineage>
        <taxon>Bacteria</taxon>
        <taxon>Bacillati</taxon>
        <taxon>Bacillota</taxon>
        <taxon>Bacilli</taxon>
        <taxon>Bacillales</taxon>
        <taxon>Paenibacillaceae</taxon>
        <taxon>Paenibacillus</taxon>
    </lineage>
</organism>
<reference evidence="1 2" key="1">
    <citation type="submission" date="2020-01" db="EMBL/GenBank/DDBJ databases">
        <title>Paenibacillus soybeanensis sp. nov. isolated from the nodules of soybean (Glycine max(L.) Merr).</title>
        <authorList>
            <person name="Wang H."/>
        </authorList>
    </citation>
    <scope>NUCLEOTIDE SEQUENCE [LARGE SCALE GENOMIC DNA]</scope>
    <source>
        <strain evidence="1 2">T1</strain>
    </source>
</reference>
<accession>A0ABW9XIT0</accession>
<dbReference type="EMBL" id="JAAAMV010000001">
    <property type="protein sequence ID" value="NBD22525.1"/>
    <property type="molecule type" value="Genomic_DNA"/>
</dbReference>
<protein>
    <submittedName>
        <fullName evidence="1">Uncharacterized protein</fullName>
    </submittedName>
</protein>
<name>A0ABW9XIT0_9BACL</name>